<dbReference type="Pfam" id="PF01535">
    <property type="entry name" value="PPR"/>
    <property type="match status" value="4"/>
</dbReference>
<dbReference type="ExpressionAtlas" id="M8CFR4">
    <property type="expression patterns" value="baseline"/>
</dbReference>
<dbReference type="Gene3D" id="1.25.40.10">
    <property type="entry name" value="Tetratricopeptide repeat domain"/>
    <property type="match status" value="7"/>
</dbReference>
<evidence type="ECO:0000256" key="2">
    <source>
        <dbReference type="ARBA" id="ARBA00022737"/>
    </source>
</evidence>
<protein>
    <submittedName>
        <fullName evidence="4">Uncharacterized protein</fullName>
    </submittedName>
</protein>
<reference evidence="4" key="1">
    <citation type="submission" date="2015-06" db="UniProtKB">
        <authorList>
            <consortium name="EnsemblPlants"/>
        </authorList>
    </citation>
    <scope>IDENTIFICATION</scope>
</reference>
<dbReference type="InterPro" id="IPR005135">
    <property type="entry name" value="Endo/exonuclease/phosphatase"/>
</dbReference>
<dbReference type="GO" id="GO:0003824">
    <property type="term" value="F:catalytic activity"/>
    <property type="evidence" value="ECO:0007669"/>
    <property type="project" value="InterPro"/>
</dbReference>
<dbReference type="SUPFAM" id="SSF56219">
    <property type="entry name" value="DNase I-like"/>
    <property type="match status" value="1"/>
</dbReference>
<dbReference type="Gene3D" id="3.60.10.10">
    <property type="entry name" value="Endonuclease/exonuclease/phosphatase"/>
    <property type="match status" value="1"/>
</dbReference>
<dbReference type="EnsemblPlants" id="EMT26002">
    <property type="protein sequence ID" value="EMT26002"/>
    <property type="gene ID" value="F775_33227"/>
</dbReference>
<comment type="similarity">
    <text evidence="1">Belongs to the PPR family. P subfamily.</text>
</comment>
<dbReference type="PROSITE" id="PS51375">
    <property type="entry name" value="PPR"/>
    <property type="match status" value="14"/>
</dbReference>
<evidence type="ECO:0000256" key="1">
    <source>
        <dbReference type="ARBA" id="ARBA00007626"/>
    </source>
</evidence>
<dbReference type="PANTHER" id="PTHR46128:SF343">
    <property type="entry name" value="PENTACOTRIPEPTIDE-REPEAT REGION OF PRORP DOMAIN-CONTAINING PROTEIN"/>
    <property type="match status" value="1"/>
</dbReference>
<evidence type="ECO:0000256" key="3">
    <source>
        <dbReference type="ARBA" id="ARBA00022946"/>
    </source>
</evidence>
<sequence length="1299" mass="143365">MSRLLLRRFLCSSSSTTPAAGAGFIRELANLLAAGRFHASVGLAKSLLLSSRPPATSVPDLYHALVSTAAASQVDPHPPSFLSDAASALVVASARLGLPDGALRLLSLLADARATLPSLSSCNLLLESLLSLGRHADVRRAFDLLNAAGARPDTFTWNKAIQACVVAGDVDEAVRMLRRMDCEGHGAPPPNAFSYNVVIAGLWRAGRGSDAVKVFDEMGKRAVLPSHITYNTMIDGHIKIGDLEAGFRLRDQMLHHGLKPNMITYNVLLSGLCRAGRIGETTAVLHEMMSRKMVPDCFTYSILFDGYSRVGDSQAMLSLFEESVKKGVKIGAYTCSILLNGLCNDGKISKAEEVLQTFVNAGQLPTRVIYNTLINGYCQIGELEGAFSTFQRMKSCLLSPDHITYNALINGLGKAGRITEAHALVTEMEKNGVSPSVETFNTLIDAYGRDGQLEKCFVLLSDMREKGLKPNVVSYGSIVNAFCKNGKIPEAVAILDDMFHKDVLPGAQVYNAIIDAYIDCDATEQAFTLAEKMKTSGVPPSIVTCNLLIKGLCKQSRISEAEELIHSLRNHGLTPDVVSYNTLISACCYRSNTDSALELQKEMCKCGIKPSSRTYRILLSALGGARRIHEMENLYKEMLDKDVVPCSRIYDIMVEAYVKCGDESKAVAISPTAKSLAAYPKSPFQLRTPEIVHAPNGEVKSPPDVTPISLNLKELEAEEKPQKSLNEKQQESQDLLIKRLVHWRSFEVERIGVFDRIIQTIGSAIEAPRTSRASLIKGSRSQANALAQQTLIAHWQSIVKILTNDLNVLKANYVPSFLTSKVFTQIFSFINVQLFNSMQVIHPKPKKTLKEITNDLCPVLSIQQLYRTSTMYWDDKYGTHTVSSEVISSMRIMMTEDSNNAVSSSFLLDDDSSIPFSVDDISKSMTEIKILKTDWDVAGGGAQVVAGAERAEDFIPTNRWLRKMDLPSRIAFMSVPRSRGRSLRQGHEEGARGPMRFYAQIKDNEDLDMLVVLPKFVEVMNTWLVIKRLPRVVRLSANRGWNYFCRRHKIVPSDLVVVRISGLGLKVQIYNHDSSVMCRPPHLNGVSRTQTLFATKQLKFASAHTLSTNAGNQTARGRSGGLVLFWNNEIKLEIQGYSKYHIDAIMSELGTVPWRLSCIYGEAKVADRYKTWDTLRSLAGTSSLPWLAMGDFNEVLRQSEHDGVSLRSQSQMDSFRDALDVCCLHDLGHSGLPWTFEKKVAGGSFTRVRLDRAVVDAVWSSLFPSAQLDHVASACSDHSPIVLNFSEELMKIKGARPFK</sequence>
<dbReference type="Pfam" id="PF03372">
    <property type="entry name" value="Exo_endo_phos"/>
    <property type="match status" value="1"/>
</dbReference>
<keyword evidence="3" id="KW-0809">Transit peptide</keyword>
<dbReference type="InterPro" id="IPR002885">
    <property type="entry name" value="PPR_rpt"/>
</dbReference>
<dbReference type="NCBIfam" id="TIGR00756">
    <property type="entry name" value="PPR"/>
    <property type="match status" value="13"/>
</dbReference>
<dbReference type="InterPro" id="IPR036691">
    <property type="entry name" value="Endo/exonu/phosph_ase_sf"/>
</dbReference>
<evidence type="ECO:0000313" key="4">
    <source>
        <dbReference type="EnsemblPlants" id="EMT26002"/>
    </source>
</evidence>
<dbReference type="InterPro" id="IPR050872">
    <property type="entry name" value="PPR_P_subfamily"/>
</dbReference>
<accession>M8CFR4</accession>
<dbReference type="PROSITE" id="PS51126">
    <property type="entry name" value="DILUTE"/>
    <property type="match status" value="1"/>
</dbReference>
<dbReference type="PANTHER" id="PTHR46128">
    <property type="entry name" value="MITOCHONDRIAL GROUP I INTRON SPLICING FACTOR CCM1"/>
    <property type="match status" value="1"/>
</dbReference>
<dbReference type="InterPro" id="IPR002710">
    <property type="entry name" value="Dilute_dom"/>
</dbReference>
<proteinExistence type="inferred from homology"/>
<dbReference type="InterPro" id="IPR011990">
    <property type="entry name" value="TPR-like_helical_dom_sf"/>
</dbReference>
<dbReference type="Pfam" id="PF13041">
    <property type="entry name" value="PPR_2"/>
    <property type="match status" value="5"/>
</dbReference>
<organism evidence="4">
    <name type="scientific">Aegilops tauschii</name>
    <name type="common">Tausch's goatgrass</name>
    <name type="synonym">Aegilops squarrosa</name>
    <dbReference type="NCBI Taxonomy" id="37682"/>
    <lineage>
        <taxon>Eukaryota</taxon>
        <taxon>Viridiplantae</taxon>
        <taxon>Streptophyta</taxon>
        <taxon>Embryophyta</taxon>
        <taxon>Tracheophyta</taxon>
        <taxon>Spermatophyta</taxon>
        <taxon>Magnoliopsida</taxon>
        <taxon>Liliopsida</taxon>
        <taxon>Poales</taxon>
        <taxon>Poaceae</taxon>
        <taxon>BOP clade</taxon>
        <taxon>Pooideae</taxon>
        <taxon>Triticodae</taxon>
        <taxon>Triticeae</taxon>
        <taxon>Triticinae</taxon>
        <taxon>Aegilops</taxon>
    </lineage>
</organism>
<keyword evidence="2" id="KW-0677">Repeat</keyword>
<name>M8CFR4_AEGTA</name>